<dbReference type="EMBL" id="CP000496">
    <property type="protein sequence ID" value="ABN64992.2"/>
    <property type="molecule type" value="Genomic_DNA"/>
</dbReference>
<evidence type="ECO:0000313" key="2">
    <source>
        <dbReference type="Proteomes" id="UP000002258"/>
    </source>
</evidence>
<feature type="non-terminal residue" evidence="1">
    <location>
        <position position="850"/>
    </location>
</feature>
<dbReference type="KEGG" id="pic:PICST_54809"/>
<dbReference type="InParanoid" id="A3LP76"/>
<proteinExistence type="predicted"/>
<evidence type="ECO:0000313" key="1">
    <source>
        <dbReference type="EMBL" id="ABN64992.2"/>
    </source>
</evidence>
<dbReference type="eggNOG" id="ENOG502SY6D">
    <property type="taxonomic scope" value="Eukaryota"/>
</dbReference>
<dbReference type="AlphaFoldDB" id="A3LP76"/>
<organism evidence="1 2">
    <name type="scientific">Scheffersomyces stipitis (strain ATCC 58785 / CBS 6054 / NBRC 10063 / NRRL Y-11545)</name>
    <name type="common">Yeast</name>
    <name type="synonym">Pichia stipitis</name>
    <dbReference type="NCBI Taxonomy" id="322104"/>
    <lineage>
        <taxon>Eukaryota</taxon>
        <taxon>Fungi</taxon>
        <taxon>Dikarya</taxon>
        <taxon>Ascomycota</taxon>
        <taxon>Saccharomycotina</taxon>
        <taxon>Pichiomycetes</taxon>
        <taxon>Debaryomycetaceae</taxon>
        <taxon>Scheffersomyces</taxon>
    </lineage>
</organism>
<protein>
    <submittedName>
        <fullName evidence="1">Uncharacterized protein</fullName>
    </submittedName>
</protein>
<reference evidence="1 2" key="1">
    <citation type="journal article" date="2007" name="Nat. Biotechnol.">
        <title>Genome sequence of the lignocellulose-bioconverting and xylose-fermenting yeast Pichia stipitis.</title>
        <authorList>
            <person name="Jeffries T.W."/>
            <person name="Grigoriev I.V."/>
            <person name="Grimwood J."/>
            <person name="Laplaza J.M."/>
            <person name="Aerts A."/>
            <person name="Salamov A."/>
            <person name="Schmutz J."/>
            <person name="Lindquist E."/>
            <person name="Dehal P."/>
            <person name="Shapiro H."/>
            <person name="Jin Y.S."/>
            <person name="Passoth V."/>
            <person name="Richardson P.M."/>
        </authorList>
    </citation>
    <scope>NUCLEOTIDE SEQUENCE [LARGE SCALE GENOMIC DNA]</scope>
    <source>
        <strain evidence="2">ATCC 58785 / CBS 6054 / NBRC 10063 / NRRL Y-11545</strain>
    </source>
</reference>
<accession>A3LP76</accession>
<dbReference type="Proteomes" id="UP000002258">
    <property type="component" value="Chromosome 2"/>
</dbReference>
<dbReference type="GeneID" id="4837063"/>
<name>A3LP76_PICST</name>
<dbReference type="OrthoDB" id="2012278at2759"/>
<sequence length="850" mass="96719">MSTPTQLYSQLFNPNTVRNVAFYKSLFTAPVHADSLSSVLVTHSEAVFTSDTSSNTVVVLKELLVHGIVLLADAIRYDYDLENPYTASTIHNDLAKLGISSSASSLKQSVSLSNDDGGDDITELNGLTSDSSSAQLLKEFDDGDDITTLNGNVSSSNANGGVNSIVNLLAPDSVFADIEDELRAELISNILKILQIWFKSIHETNDKVKKTVNSLGKSIRVDMMTKIFYLPGSRDSLDESTLSNVLYKLKFFLDTSIEEIQVSESGLFTYLPAIKESVYLLGDIVETLFLSIVLHKETSNDYVVIKSLVYTFCKVDFSSTFDTLLSVTNLENQVDKYEPPKVRLSAETLLKIYTIVGVLSNIPASLLPSTNVSLSSDITNLSHDTPNPYEHLIHTLKVFDSQKYSVEFCQRLVPLLAMQFNYCYNFRPDLLEEKVQSTSLFGWFTGSNSNDLYSSFDTIHNVTSLLSNSKLSLIGEEKDPYLIDLQNIYEKKTKENQIAVDLDILDIPEFLPIALLIYTYSTNSSFLLFFCKQNNSNVHKIEAINPQEDTEVELFEIWLCLLSYVFQYQYRSVNLQYGVRLSLQVLLKLTSRNALIKTEDSGTVSLLENVKQYQINEYKWKLSHQKLPFIPNNNGKLGFKSSLFYILDVAQNLIRFNLNKKLNVVNFKMALNLIYQVLTELHADMDIDIGKYPWYEFDSTIFSLLKFIKKQHLISSKYYLSLNQTELVSSMVEEILLIVNFLLERRFNEVIQVSDELNGARTAGAHAFMSISFDLIYNILLHYEIVNDLMVEHNFRKSKNFRNLDRCLTFFENEFHLTEESKVSDRYAKLDLFDHDFDSPVLIEKINSYT</sequence>
<gene>
    <name evidence="1" type="ORF">PICST_54809</name>
</gene>
<dbReference type="HOGENOM" id="CLU_363686_0_0_1"/>
<dbReference type="OMA" id="QINEYKW"/>
<keyword evidence="2" id="KW-1185">Reference proteome</keyword>
<dbReference type="RefSeq" id="XP_001383021.2">
    <property type="nucleotide sequence ID" value="XM_001382984.1"/>
</dbReference>